<proteinExistence type="predicted"/>
<keyword evidence="3" id="KW-1015">Disulfide bond</keyword>
<feature type="signal peptide" evidence="4">
    <location>
        <begin position="1"/>
        <end position="16"/>
    </location>
</feature>
<evidence type="ECO:0000313" key="6">
    <source>
        <dbReference type="Proteomes" id="UP000695000"/>
    </source>
</evidence>
<evidence type="ECO:0000256" key="2">
    <source>
        <dbReference type="ARBA" id="ARBA00022525"/>
    </source>
</evidence>
<accession>A0ABM1MWC4</accession>
<dbReference type="PROSITE" id="PS00282">
    <property type="entry name" value="KAZAL_1"/>
    <property type="match status" value="1"/>
</dbReference>
<dbReference type="Pfam" id="PF07648">
    <property type="entry name" value="Kazal_2"/>
    <property type="match status" value="1"/>
</dbReference>
<sequence length="112" mass="12533">MKTIVVLLFVVAAAVAHEPCRCFQFESPVCGSDGRTYGHECFLKCEQRTNSALTFAYRGKCLEHCSCTKEYNPVCGTDAVTYHNLCLFGCARENDAYLHKLYDGPCKIDHTP</sequence>
<feature type="chain" id="PRO_5045978523" evidence="4">
    <location>
        <begin position="17"/>
        <end position="112"/>
    </location>
</feature>
<dbReference type="Pfam" id="PF00050">
    <property type="entry name" value="Kazal_1"/>
    <property type="match status" value="1"/>
</dbReference>
<dbReference type="SUPFAM" id="SSF100895">
    <property type="entry name" value="Kazal-type serine protease inhibitors"/>
    <property type="match status" value="2"/>
</dbReference>
<protein>
    <submittedName>
        <fullName evidence="7">Serine protease inhibitor dipetalogastin-like</fullName>
    </submittedName>
</protein>
<feature type="domain" description="Kazal-like" evidence="5">
    <location>
        <begin position="14"/>
        <end position="51"/>
    </location>
</feature>
<dbReference type="Proteomes" id="UP000695000">
    <property type="component" value="Unplaced"/>
</dbReference>
<dbReference type="GeneID" id="108564362"/>
<evidence type="ECO:0000256" key="3">
    <source>
        <dbReference type="ARBA" id="ARBA00023157"/>
    </source>
</evidence>
<dbReference type="InterPro" id="IPR039932">
    <property type="entry name" value="Spink4-like"/>
</dbReference>
<dbReference type="PANTHER" id="PTHR21179:SF0">
    <property type="entry name" value="SERINE PROTEASE INHIBITOR KAZAL-TYPE 4"/>
    <property type="match status" value="1"/>
</dbReference>
<dbReference type="GO" id="GO:0004867">
    <property type="term" value="F:serine-type endopeptidase inhibitor activity"/>
    <property type="evidence" value="ECO:0007669"/>
    <property type="project" value="UniProtKB-KW"/>
</dbReference>
<keyword evidence="4" id="KW-0732">Signal</keyword>
<evidence type="ECO:0000259" key="5">
    <source>
        <dbReference type="PROSITE" id="PS51465"/>
    </source>
</evidence>
<dbReference type="RefSeq" id="XP_017778874.1">
    <property type="nucleotide sequence ID" value="XM_017923385.1"/>
</dbReference>
<dbReference type="Gene3D" id="3.30.60.30">
    <property type="match status" value="2"/>
</dbReference>
<dbReference type="InterPro" id="IPR036058">
    <property type="entry name" value="Kazal_dom_sf"/>
</dbReference>
<evidence type="ECO:0000256" key="1">
    <source>
        <dbReference type="ARBA" id="ARBA00004613"/>
    </source>
</evidence>
<evidence type="ECO:0000313" key="7">
    <source>
        <dbReference type="RefSeq" id="XP_017778874.1"/>
    </source>
</evidence>
<keyword evidence="7" id="KW-0722">Serine protease inhibitor</keyword>
<dbReference type="CDD" id="cd00104">
    <property type="entry name" value="KAZAL_FS"/>
    <property type="match status" value="2"/>
</dbReference>
<organism evidence="6 7">
    <name type="scientific">Nicrophorus vespilloides</name>
    <name type="common">Boreal carrion beetle</name>
    <dbReference type="NCBI Taxonomy" id="110193"/>
    <lineage>
        <taxon>Eukaryota</taxon>
        <taxon>Metazoa</taxon>
        <taxon>Ecdysozoa</taxon>
        <taxon>Arthropoda</taxon>
        <taxon>Hexapoda</taxon>
        <taxon>Insecta</taxon>
        <taxon>Pterygota</taxon>
        <taxon>Neoptera</taxon>
        <taxon>Endopterygota</taxon>
        <taxon>Coleoptera</taxon>
        <taxon>Polyphaga</taxon>
        <taxon>Staphyliniformia</taxon>
        <taxon>Silphidae</taxon>
        <taxon>Nicrophorinae</taxon>
        <taxon>Nicrophorus</taxon>
    </lineage>
</organism>
<keyword evidence="2" id="KW-0964">Secreted</keyword>
<dbReference type="InterPro" id="IPR002350">
    <property type="entry name" value="Kazal_dom"/>
</dbReference>
<dbReference type="PANTHER" id="PTHR21179">
    <property type="entry name" value="SERINE-TYPE ENDOPEPTIDASE INHIBITOR"/>
    <property type="match status" value="1"/>
</dbReference>
<feature type="domain" description="Kazal-like" evidence="5">
    <location>
        <begin position="55"/>
        <end position="108"/>
    </location>
</feature>
<keyword evidence="6" id="KW-1185">Reference proteome</keyword>
<dbReference type="PROSITE" id="PS51465">
    <property type="entry name" value="KAZAL_2"/>
    <property type="match status" value="2"/>
</dbReference>
<evidence type="ECO:0000256" key="4">
    <source>
        <dbReference type="SAM" id="SignalP"/>
    </source>
</evidence>
<keyword evidence="7" id="KW-0646">Protease inhibitor</keyword>
<name>A0ABM1MWC4_NICVS</name>
<gene>
    <name evidence="7" type="primary">LOC108564362</name>
</gene>
<dbReference type="SMART" id="SM00280">
    <property type="entry name" value="KAZAL"/>
    <property type="match status" value="2"/>
</dbReference>
<comment type="subcellular location">
    <subcellularLocation>
        <location evidence="1">Secreted</location>
    </subcellularLocation>
</comment>
<reference evidence="7" key="1">
    <citation type="submission" date="2025-08" db="UniProtKB">
        <authorList>
            <consortium name="RefSeq"/>
        </authorList>
    </citation>
    <scope>IDENTIFICATION</scope>
    <source>
        <tissue evidence="7">Whole Larva</tissue>
    </source>
</reference>